<dbReference type="OrthoDB" id="7479727at2759"/>
<evidence type="ECO:0000256" key="1">
    <source>
        <dbReference type="SAM" id="Phobius"/>
    </source>
</evidence>
<feature type="transmembrane region" description="Helical" evidence="1">
    <location>
        <begin position="46"/>
        <end position="68"/>
    </location>
</feature>
<organism evidence="2 3">
    <name type="scientific">Diatraea saccharalis</name>
    <name type="common">sugarcane borer</name>
    <dbReference type="NCBI Taxonomy" id="40085"/>
    <lineage>
        <taxon>Eukaryota</taxon>
        <taxon>Metazoa</taxon>
        <taxon>Ecdysozoa</taxon>
        <taxon>Arthropoda</taxon>
        <taxon>Hexapoda</taxon>
        <taxon>Insecta</taxon>
        <taxon>Pterygota</taxon>
        <taxon>Neoptera</taxon>
        <taxon>Endopterygota</taxon>
        <taxon>Lepidoptera</taxon>
        <taxon>Glossata</taxon>
        <taxon>Ditrysia</taxon>
        <taxon>Pyraloidea</taxon>
        <taxon>Crambidae</taxon>
        <taxon>Crambinae</taxon>
        <taxon>Diatraea</taxon>
    </lineage>
</organism>
<reference evidence="2" key="2">
    <citation type="submission" date="2022-10" db="EMBL/GenBank/DDBJ databases">
        <authorList>
            <consortium name="ENA_rothamsted_submissions"/>
            <consortium name="culmorum"/>
            <person name="King R."/>
        </authorList>
    </citation>
    <scope>NUCLEOTIDE SEQUENCE</scope>
</reference>
<evidence type="ECO:0000313" key="3">
    <source>
        <dbReference type="Proteomes" id="UP001153714"/>
    </source>
</evidence>
<accession>A0A9N9R596</accession>
<dbReference type="AlphaFoldDB" id="A0A9N9R596"/>
<evidence type="ECO:0000313" key="2">
    <source>
        <dbReference type="EMBL" id="CAG9789822.1"/>
    </source>
</evidence>
<keyword evidence="1" id="KW-0472">Membrane</keyword>
<gene>
    <name evidence="2" type="ORF">DIATSA_LOCUS7528</name>
</gene>
<dbReference type="EMBL" id="OU893351">
    <property type="protein sequence ID" value="CAG9789822.1"/>
    <property type="molecule type" value="Genomic_DNA"/>
</dbReference>
<proteinExistence type="predicted"/>
<keyword evidence="3" id="KW-1185">Reference proteome</keyword>
<keyword evidence="1" id="KW-1133">Transmembrane helix</keyword>
<protein>
    <submittedName>
        <fullName evidence="2">Uncharacterized protein</fullName>
    </submittedName>
</protein>
<sequence>MLCALTFAFGLWSTASPTTLYFAIQSTGSATIKALFPADVLTVRLGIGLSALATFMFFVAVMGFWGAITRSQFLLFMKGLQEQDGQWTHAVRLVFGCCDHNT</sequence>
<keyword evidence="1" id="KW-0812">Transmembrane</keyword>
<name>A0A9N9R596_9NEOP</name>
<reference evidence="2" key="1">
    <citation type="submission" date="2021-12" db="EMBL/GenBank/DDBJ databases">
        <authorList>
            <person name="King R."/>
        </authorList>
    </citation>
    <scope>NUCLEOTIDE SEQUENCE</scope>
</reference>
<dbReference type="Proteomes" id="UP001153714">
    <property type="component" value="Chromosome 20"/>
</dbReference>